<gene>
    <name evidence="1" type="ORF">KJY40_27615</name>
</gene>
<keyword evidence="2" id="KW-1185">Reference proteome</keyword>
<dbReference type="RefSeq" id="WP_230733862.1">
    <property type="nucleotide sequence ID" value="NZ_CP075567.1"/>
</dbReference>
<proteinExistence type="predicted"/>
<dbReference type="Pfam" id="PF17273">
    <property type="entry name" value="DUF5338"/>
    <property type="match status" value="1"/>
</dbReference>
<organism evidence="1 2">
    <name type="scientific">Pseudomonas fitomaticsae</name>
    <dbReference type="NCBI Taxonomy" id="2837969"/>
    <lineage>
        <taxon>Bacteria</taxon>
        <taxon>Pseudomonadati</taxon>
        <taxon>Pseudomonadota</taxon>
        <taxon>Gammaproteobacteria</taxon>
        <taxon>Pseudomonadales</taxon>
        <taxon>Pseudomonadaceae</taxon>
        <taxon>Pseudomonas</taxon>
    </lineage>
</organism>
<evidence type="ECO:0000313" key="2">
    <source>
        <dbReference type="Proteomes" id="UP001162907"/>
    </source>
</evidence>
<name>A0ABY3Q0M1_9PSED</name>
<dbReference type="Proteomes" id="UP001162907">
    <property type="component" value="Chromosome"/>
</dbReference>
<protein>
    <submittedName>
        <fullName evidence="1">Conjugal transfer protein TraK</fullName>
    </submittedName>
</protein>
<dbReference type="InterPro" id="IPR035225">
    <property type="entry name" value="DUF5338"/>
</dbReference>
<evidence type="ECO:0000313" key="1">
    <source>
        <dbReference type="EMBL" id="UFP99731.1"/>
    </source>
</evidence>
<dbReference type="EMBL" id="CP075567">
    <property type="protein sequence ID" value="UFP99731.1"/>
    <property type="molecule type" value="Genomic_DNA"/>
</dbReference>
<reference evidence="1 2" key="1">
    <citation type="journal article" date="2022" name="Int. J. Syst. Evol. Microbiol.">
        <title>Pseudomonas fitomaticsae sp. nov., isolated at Marimurtra Botanical Garden in Blanes, Catalonia, Spain.</title>
        <authorList>
            <person name="Atanasov K.E."/>
            <person name="Galbis D.M."/>
            <person name="Cornado D."/>
            <person name="Serpico A."/>
            <person name="Sanchez G."/>
            <person name="Bosch M."/>
            <person name="Ferrer A."/>
            <person name="Altabella T."/>
        </authorList>
    </citation>
    <scope>NUCLEOTIDE SEQUENCE [LARGE SCALE GENOMIC DNA]</scope>
    <source>
        <strain evidence="1 2">FIT81</strain>
    </source>
</reference>
<sequence>MKPLTLRIAERVIQRADPTSPLAHRAVMVIHRSDIQDAVQQGCSLLSIWKTLSEEGAVNFGYQAFRRYARVLTIADSKQR</sequence>
<accession>A0ABY3Q0M1</accession>